<evidence type="ECO:0000256" key="1">
    <source>
        <dbReference type="ARBA" id="ARBA00045213"/>
    </source>
</evidence>
<comment type="function">
    <text evidence="1">Negatively regulates the PAK1 kinase. PAK1 is a member of the PAK kinase family, which has been shown to play a positive role in the regulation of signaling pathways involving MAPK8 and RELA. PAK1 exists as an inactive homodimer, which is activated by binding of small GTPases such as CDC42 to an N-terminal regulatory domain. PAK1IP1 also binds to the N-terminus of PAK1, and inhibits the specific activation of PAK1 by CDC42. May be involved in ribosomal large subunit assembly.</text>
</comment>
<feature type="region of interest" description="Disordered" evidence="2">
    <location>
        <begin position="355"/>
        <end position="434"/>
    </location>
</feature>
<evidence type="ECO:0000313" key="3">
    <source>
        <dbReference type="Proteomes" id="UP000504633"/>
    </source>
</evidence>
<name>A0A6J1MEB3_DROHY</name>
<dbReference type="Gene3D" id="2.130.10.10">
    <property type="entry name" value="YVTN repeat-like/Quinoprotein amine dehydrogenase"/>
    <property type="match status" value="2"/>
</dbReference>
<protein>
    <submittedName>
        <fullName evidence="4">P21-activated protein kinase-interacting protein 1-like</fullName>
    </submittedName>
</protein>
<organism evidence="3 4">
    <name type="scientific">Drosophila hydei</name>
    <name type="common">Fruit fly</name>
    <dbReference type="NCBI Taxonomy" id="7224"/>
    <lineage>
        <taxon>Eukaryota</taxon>
        <taxon>Metazoa</taxon>
        <taxon>Ecdysozoa</taxon>
        <taxon>Arthropoda</taxon>
        <taxon>Hexapoda</taxon>
        <taxon>Insecta</taxon>
        <taxon>Pterygota</taxon>
        <taxon>Neoptera</taxon>
        <taxon>Endopterygota</taxon>
        <taxon>Diptera</taxon>
        <taxon>Brachycera</taxon>
        <taxon>Muscomorpha</taxon>
        <taxon>Ephydroidea</taxon>
        <taxon>Drosophilidae</taxon>
        <taxon>Drosophila</taxon>
    </lineage>
</organism>
<dbReference type="RefSeq" id="XP_023177665.2">
    <property type="nucleotide sequence ID" value="XM_023321897.2"/>
</dbReference>
<sequence length="434" mass="48154">MLPAIEIIVGTYNEYLLGYQLVEGHNKSGEDQIQVKTTFADRSHDGSIKSLAVHKHWMATGGIDDRIFIYDMRLRKQAHVLNLHKGAVNSMVFSSDSTHLISGGIDGRMIATRLANWSTEGEWAKPHNGKAITHVACHPSSRLCLSLGADHVLNTWNLLKGRIAYRTNLKSKHALGNAPDCLVWSTEGNYFSIAGPLVLEIWSIQTASVMRQIKLTSKPICVAWLDERNCLAGQENGSIAWICLDDKETADAQLIKAHDNRVKGIAFMHNTLVTISSVGEVKVWSCDVDEKELSLITSTNIDCRPTCLSLLDTSQFAKPQESTQVKSTEKQKAARLAARIEALESLRPRSYVSIEYDENENASEALSNGDASDYESDPSSFDSDQSDEEEQEIKTAKKQKRPNAKSKEGPSVEIAKRKKGMPDQTYPKRAKKAK</sequence>
<dbReference type="AlphaFoldDB" id="A0A6J1MEB3"/>
<dbReference type="GeneID" id="111604042"/>
<reference evidence="4" key="1">
    <citation type="submission" date="2025-08" db="UniProtKB">
        <authorList>
            <consortium name="RefSeq"/>
        </authorList>
    </citation>
    <scope>IDENTIFICATION</scope>
    <source>
        <strain evidence="4">15085-1641.00</strain>
        <tissue evidence="4">Whole body</tissue>
    </source>
</reference>
<dbReference type="InterPro" id="IPR036322">
    <property type="entry name" value="WD40_repeat_dom_sf"/>
</dbReference>
<dbReference type="OrthoDB" id="308449at2759"/>
<dbReference type="InterPro" id="IPR015943">
    <property type="entry name" value="WD40/YVTN_repeat-like_dom_sf"/>
</dbReference>
<dbReference type="OMA" id="IIIWRTK"/>
<dbReference type="KEGG" id="dhe:111604042"/>
<accession>A0A6J1MEB3</accession>
<proteinExistence type="predicted"/>
<evidence type="ECO:0000313" key="4">
    <source>
        <dbReference type="RefSeq" id="XP_023177665.2"/>
    </source>
</evidence>
<keyword evidence="3" id="KW-1185">Reference proteome</keyword>
<dbReference type="Pfam" id="PF00400">
    <property type="entry name" value="WD40"/>
    <property type="match status" value="1"/>
</dbReference>
<gene>
    <name evidence="4" type="primary">LOC111604042</name>
</gene>
<dbReference type="SMART" id="SM00320">
    <property type="entry name" value="WD40"/>
    <property type="match status" value="4"/>
</dbReference>
<dbReference type="InterPro" id="IPR051959">
    <property type="entry name" value="PAK1-Kinase_Regulator"/>
</dbReference>
<dbReference type="InterPro" id="IPR001680">
    <property type="entry name" value="WD40_rpt"/>
</dbReference>
<dbReference type="SUPFAM" id="SSF50978">
    <property type="entry name" value="WD40 repeat-like"/>
    <property type="match status" value="1"/>
</dbReference>
<dbReference type="Proteomes" id="UP000504633">
    <property type="component" value="Unplaced"/>
</dbReference>
<evidence type="ECO:0000256" key="2">
    <source>
        <dbReference type="SAM" id="MobiDB-lite"/>
    </source>
</evidence>
<dbReference type="PANTHER" id="PTHR44675:SF1">
    <property type="entry name" value="P21-ACTIVATED PROTEIN KINASE-INTERACTING PROTEIN 1"/>
    <property type="match status" value="1"/>
</dbReference>
<dbReference type="PANTHER" id="PTHR44675">
    <property type="entry name" value="PAK1 INTERACTING PROTEIN 1"/>
    <property type="match status" value="1"/>
</dbReference>